<protein>
    <submittedName>
        <fullName evidence="1">Uncharacterized protein</fullName>
    </submittedName>
</protein>
<proteinExistence type="predicted"/>
<sequence>MRSAVTAKLLDAVPGLNAVYNSSSGFGEEALLPCALYLQGEVEANGAWSGLRQIIELWLYVPRLSPAGLDGLSEETVKALDKQLLRAGTGERFLCVFEGNIGPDTPDEARDAVKRGLRFALMVPQPLSRTVQISSDPWLNATQTWTQRVLGPDWQVYNGSWPLGYEPPAVMWRIVDMESTPHGKTSWELRKKFTAFIAGTDADQEHLAVLALIEGLGKAVKIPLQPGTKTYLTVLEPKVNWNANGVTEGLLSVTFSRRITSAVDEGARMQFIQHKRTSI</sequence>
<dbReference type="AlphaFoldDB" id="A0A7X2Z0I3"/>
<organism evidence="1 2">
    <name type="scientific">Paenibacillus woosongensis</name>
    <dbReference type="NCBI Taxonomy" id="307580"/>
    <lineage>
        <taxon>Bacteria</taxon>
        <taxon>Bacillati</taxon>
        <taxon>Bacillota</taxon>
        <taxon>Bacilli</taxon>
        <taxon>Bacillales</taxon>
        <taxon>Paenibacillaceae</taxon>
        <taxon>Paenibacillus</taxon>
    </lineage>
</organism>
<name>A0A7X2Z0I3_9BACL</name>
<dbReference type="OrthoDB" id="1679953at2"/>
<dbReference type="RefSeq" id="WP_155610598.1">
    <property type="nucleotide sequence ID" value="NZ_WNZW01000002.1"/>
</dbReference>
<evidence type="ECO:0000313" key="2">
    <source>
        <dbReference type="Proteomes" id="UP000447876"/>
    </source>
</evidence>
<reference evidence="1 2" key="1">
    <citation type="submission" date="2019-11" db="EMBL/GenBank/DDBJ databases">
        <title>Draft genome sequences of five Paenibacillus species of dairy origin.</title>
        <authorList>
            <person name="Olajide A.M."/>
            <person name="Chen S."/>
            <person name="Lapointe G."/>
        </authorList>
    </citation>
    <scope>NUCLEOTIDE SEQUENCE [LARGE SCALE GENOMIC DNA]</scope>
    <source>
        <strain evidence="1 2">12CR55</strain>
    </source>
</reference>
<accession>A0A7X2Z0I3</accession>
<evidence type="ECO:0000313" key="1">
    <source>
        <dbReference type="EMBL" id="MUG45247.1"/>
    </source>
</evidence>
<dbReference type="Proteomes" id="UP000447876">
    <property type="component" value="Unassembled WGS sequence"/>
</dbReference>
<comment type="caution">
    <text evidence="1">The sequence shown here is derived from an EMBL/GenBank/DDBJ whole genome shotgun (WGS) entry which is preliminary data.</text>
</comment>
<dbReference type="EMBL" id="WNZW01000002">
    <property type="protein sequence ID" value="MUG45247.1"/>
    <property type="molecule type" value="Genomic_DNA"/>
</dbReference>
<gene>
    <name evidence="1" type="ORF">GNP95_09575</name>
</gene>